<gene>
    <name evidence="2" type="ORF">EV665_1128</name>
</gene>
<dbReference type="AlphaFoldDB" id="A0A4R2CS58"/>
<feature type="domain" description="AAA+ ATPase" evidence="1">
    <location>
        <begin position="103"/>
        <end position="280"/>
    </location>
</feature>
<dbReference type="EMBL" id="SLVX01000012">
    <property type="protein sequence ID" value="TCN42274.1"/>
    <property type="molecule type" value="Genomic_DNA"/>
</dbReference>
<proteinExistence type="predicted"/>
<name>A0A4R2CS58_SHIGR</name>
<accession>A0A4R2CS58</accession>
<dbReference type="Gene3D" id="3.40.50.300">
    <property type="entry name" value="P-loop containing nucleotide triphosphate hydrolases"/>
    <property type="match status" value="1"/>
</dbReference>
<evidence type="ECO:0000313" key="3">
    <source>
        <dbReference type="Proteomes" id="UP000295351"/>
    </source>
</evidence>
<protein>
    <submittedName>
        <fullName evidence="2">AAA domain-containing protein</fullName>
    </submittedName>
</protein>
<dbReference type="InterPro" id="IPR003593">
    <property type="entry name" value="AAA+_ATPase"/>
</dbReference>
<keyword evidence="3" id="KW-1185">Reference proteome</keyword>
<dbReference type="SMART" id="SM00382">
    <property type="entry name" value="AAA"/>
    <property type="match status" value="1"/>
</dbReference>
<comment type="caution">
    <text evidence="2">The sequence shown here is derived from an EMBL/GenBank/DDBJ whole genome shotgun (WGS) entry which is preliminary data.</text>
</comment>
<reference evidence="2 3" key="1">
    <citation type="submission" date="2019-03" db="EMBL/GenBank/DDBJ databases">
        <title>Genomic Encyclopedia of Type Strains, Phase IV (KMG-IV): sequencing the most valuable type-strain genomes for metagenomic binning, comparative biology and taxonomic classification.</title>
        <authorList>
            <person name="Goeker M."/>
        </authorList>
    </citation>
    <scope>NUCLEOTIDE SEQUENCE [LARGE SCALE GENOMIC DNA]</scope>
    <source>
        <strain evidence="2 3">DSM 18401</strain>
    </source>
</reference>
<organism evidence="2 3">
    <name type="scientific">Shinella granuli</name>
    <dbReference type="NCBI Taxonomy" id="323621"/>
    <lineage>
        <taxon>Bacteria</taxon>
        <taxon>Pseudomonadati</taxon>
        <taxon>Pseudomonadota</taxon>
        <taxon>Alphaproteobacteria</taxon>
        <taxon>Hyphomicrobiales</taxon>
        <taxon>Rhizobiaceae</taxon>
        <taxon>Shinella</taxon>
    </lineage>
</organism>
<dbReference type="Proteomes" id="UP000295351">
    <property type="component" value="Unassembled WGS sequence"/>
</dbReference>
<evidence type="ECO:0000259" key="1">
    <source>
        <dbReference type="SMART" id="SM00382"/>
    </source>
</evidence>
<evidence type="ECO:0000313" key="2">
    <source>
        <dbReference type="EMBL" id="TCN42274.1"/>
    </source>
</evidence>
<sequence length="434" mass="47353">MASLKSPRPRRVELSDLVMEFQSALIDLERGGGEKVDYAAGIAAAATRLEGGIQDHVERRVAYRLRFTEPANDNKQYPGIISSAAFVKDFVPPDYALDGVFQSRFFYSLTGTTGTGKTAVLLLLAAATALGMPVGGRDVKPGRVCYLAGENPDDVQMRWIAAGHHLGFDPEDIDVHFMKGTTDVAETIELIRKDVEALGGASLVIVDTSAAFFFGDDENSNTDAGRHARNLRQLTTLPGEPAVLVATHPTKNASNDSLLPRGGGAFIAEVDGNLTLTKSDGLVKLHWQGKHRGPDFEPVVFKLESVTAPALVDSRGRLVPTVLAKDMSEKEVGVAKRQAFSDMDAVLLEFDRDATQSVSGIADRLGWRNKEGEPDRRRVQTATDKLKTQKLLKFEARKWKLTDAGQEAAVDAKARRHAEQQAAEFVERMRRKTG</sequence>
<dbReference type="InterPro" id="IPR027417">
    <property type="entry name" value="P-loop_NTPase"/>
</dbReference>
<dbReference type="SUPFAM" id="SSF52540">
    <property type="entry name" value="P-loop containing nucleoside triphosphate hydrolases"/>
    <property type="match status" value="1"/>
</dbReference>
<dbReference type="RefSeq" id="WP_133035200.1">
    <property type="nucleotide sequence ID" value="NZ_BAABEI010000012.1"/>
</dbReference>
<dbReference type="Pfam" id="PF13481">
    <property type="entry name" value="AAA_25"/>
    <property type="match status" value="1"/>
</dbReference>